<accession>A0AAF1BSX8</accession>
<evidence type="ECO:0000313" key="3">
    <source>
        <dbReference type="EMBL" id="WOO84058.1"/>
    </source>
</evidence>
<dbReference type="EMBL" id="CP086718">
    <property type="protein sequence ID" value="WOO84058.1"/>
    <property type="molecule type" value="Genomic_DNA"/>
</dbReference>
<evidence type="ECO:0000313" key="4">
    <source>
        <dbReference type="Proteomes" id="UP000827549"/>
    </source>
</evidence>
<name>A0AAF1BSX8_9TREE</name>
<feature type="compositionally biased region" description="Basic residues" evidence="1">
    <location>
        <begin position="113"/>
        <end position="135"/>
    </location>
</feature>
<feature type="region of interest" description="Disordered" evidence="1">
    <location>
        <begin position="71"/>
        <end position="168"/>
    </location>
</feature>
<dbReference type="GeneID" id="87810753"/>
<feature type="signal peptide" evidence="2">
    <location>
        <begin position="1"/>
        <end position="22"/>
    </location>
</feature>
<keyword evidence="4" id="KW-1185">Reference proteome</keyword>
<dbReference type="Proteomes" id="UP000827549">
    <property type="component" value="Chromosome 5"/>
</dbReference>
<protein>
    <recommendedName>
        <fullName evidence="5">Secreted protein</fullName>
    </recommendedName>
</protein>
<reference evidence="3" key="1">
    <citation type="submission" date="2023-10" db="EMBL/GenBank/DDBJ databases">
        <authorList>
            <person name="Noh H."/>
        </authorList>
    </citation>
    <scope>NUCLEOTIDE SEQUENCE</scope>
    <source>
        <strain evidence="3">DUCC4014</strain>
    </source>
</reference>
<feature type="chain" id="PRO_5042126768" description="Secreted protein" evidence="2">
    <location>
        <begin position="23"/>
        <end position="168"/>
    </location>
</feature>
<dbReference type="RefSeq" id="XP_062630084.1">
    <property type="nucleotide sequence ID" value="XM_062774100.1"/>
</dbReference>
<feature type="compositionally biased region" description="Low complexity" evidence="1">
    <location>
        <begin position="136"/>
        <end position="150"/>
    </location>
</feature>
<evidence type="ECO:0008006" key="5">
    <source>
        <dbReference type="Google" id="ProtNLM"/>
    </source>
</evidence>
<evidence type="ECO:0000256" key="2">
    <source>
        <dbReference type="SAM" id="SignalP"/>
    </source>
</evidence>
<gene>
    <name evidence="3" type="ORF">LOC62_05G007581</name>
</gene>
<evidence type="ECO:0000256" key="1">
    <source>
        <dbReference type="SAM" id="MobiDB-lite"/>
    </source>
</evidence>
<dbReference type="AlphaFoldDB" id="A0AAF1BSX8"/>
<organism evidence="3 4">
    <name type="scientific">Vanrija pseudolonga</name>
    <dbReference type="NCBI Taxonomy" id="143232"/>
    <lineage>
        <taxon>Eukaryota</taxon>
        <taxon>Fungi</taxon>
        <taxon>Dikarya</taxon>
        <taxon>Basidiomycota</taxon>
        <taxon>Agaricomycotina</taxon>
        <taxon>Tremellomycetes</taxon>
        <taxon>Trichosporonales</taxon>
        <taxon>Trichosporonaceae</taxon>
        <taxon>Vanrija</taxon>
    </lineage>
</organism>
<keyword evidence="2" id="KW-0732">Signal</keyword>
<feature type="compositionally biased region" description="Low complexity" evidence="1">
    <location>
        <begin position="78"/>
        <end position="101"/>
    </location>
</feature>
<sequence>MHPPRNLAIAQWLLAAITVLWATTTCRSLCSGLAHAPLLDIVADHGSAAAVVTTIDVEGVFEAAAGWRPALGDEAPSSRRLPAPAAAAPATPASPGKATGPLDPHLAQVLRGAPRRNRSPRPQHHQGKARHHRNSAARSAATRPTAHASTEGYPANDVLVPPPVPSWT</sequence>
<proteinExistence type="predicted"/>